<dbReference type="Proteomes" id="UP001220022">
    <property type="component" value="Unassembled WGS sequence"/>
</dbReference>
<feature type="region of interest" description="Disordered" evidence="1">
    <location>
        <begin position="246"/>
        <end position="294"/>
    </location>
</feature>
<organism evidence="4 5">
    <name type="scientific">Streptantibioticus ferralitis</name>
    <dbReference type="NCBI Taxonomy" id="236510"/>
    <lineage>
        <taxon>Bacteria</taxon>
        <taxon>Bacillati</taxon>
        <taxon>Actinomycetota</taxon>
        <taxon>Actinomycetes</taxon>
        <taxon>Kitasatosporales</taxon>
        <taxon>Streptomycetaceae</taxon>
        <taxon>Streptantibioticus</taxon>
    </lineage>
</organism>
<keyword evidence="2" id="KW-1133">Transmembrane helix</keyword>
<feature type="transmembrane region" description="Helical" evidence="2">
    <location>
        <begin position="304"/>
        <end position="326"/>
    </location>
</feature>
<feature type="compositionally biased region" description="Low complexity" evidence="1">
    <location>
        <begin position="34"/>
        <end position="81"/>
    </location>
</feature>
<evidence type="ECO:0000256" key="2">
    <source>
        <dbReference type="SAM" id="Phobius"/>
    </source>
</evidence>
<protein>
    <submittedName>
        <fullName evidence="4">LAETG motif-containing sortase-dependent surface protein</fullName>
    </submittedName>
</protein>
<feature type="signal peptide" evidence="3">
    <location>
        <begin position="1"/>
        <end position="29"/>
    </location>
</feature>
<sequence>MKLRRALVAVATTAAIAPAALMSAPSAFAADTAAPASSAPGASSTSSAPSTTATTSGTPSTAPSAAVPTPSTGSGSVPTSTQGTKPPTPGVCVVENPKYQAAVHTAITGLPGKIATGSGWHTFTLKVDNPSSTDVARINLFAGVGPVAKEAKAFSTSQVELQAYHPSSKQWKDVSDGSGHSVGYFGWGTLPAHTHFNVPMRIEVKKNAPIGKGLTLGAGFYLDKQYNCVATSAAAYKIQIVAPGTDTTGSTPQPQTGGEAPVPAPKTAPDNSQKDSANQVVPASATSTDSTTGGTLAHTGASSALPALAGAGAAAVALGAGAVFVVRRRKSGSTV</sequence>
<proteinExistence type="predicted"/>
<keyword evidence="2" id="KW-0812">Transmembrane</keyword>
<dbReference type="InterPro" id="IPR006311">
    <property type="entry name" value="TAT_signal"/>
</dbReference>
<feature type="region of interest" description="Disordered" evidence="1">
    <location>
        <begin position="34"/>
        <end position="92"/>
    </location>
</feature>
<evidence type="ECO:0000313" key="4">
    <source>
        <dbReference type="EMBL" id="MDF2257946.1"/>
    </source>
</evidence>
<dbReference type="EMBL" id="JARHTQ010000012">
    <property type="protein sequence ID" value="MDF2257946.1"/>
    <property type="molecule type" value="Genomic_DNA"/>
</dbReference>
<reference evidence="4 5" key="1">
    <citation type="submission" date="2023-03" db="EMBL/GenBank/DDBJ databases">
        <title>Draft genome sequence of type strain Streptomyces ferralitis JCM 14344.</title>
        <authorList>
            <person name="Klaysubun C."/>
            <person name="Duangmal K."/>
        </authorList>
    </citation>
    <scope>NUCLEOTIDE SEQUENCE [LARGE SCALE GENOMIC DNA]</scope>
    <source>
        <strain evidence="4 5">JCM 14344</strain>
    </source>
</reference>
<evidence type="ECO:0000313" key="5">
    <source>
        <dbReference type="Proteomes" id="UP001220022"/>
    </source>
</evidence>
<dbReference type="RefSeq" id="WP_275816449.1">
    <property type="nucleotide sequence ID" value="NZ_BAAANM010000002.1"/>
</dbReference>
<keyword evidence="2" id="KW-0472">Membrane</keyword>
<dbReference type="NCBIfam" id="NF041528">
    <property type="entry name" value="strep_LAETG"/>
    <property type="match status" value="1"/>
</dbReference>
<accession>A0ABT5Z277</accession>
<keyword evidence="5" id="KW-1185">Reference proteome</keyword>
<evidence type="ECO:0000256" key="1">
    <source>
        <dbReference type="SAM" id="MobiDB-lite"/>
    </source>
</evidence>
<name>A0ABT5Z277_9ACTN</name>
<keyword evidence="3" id="KW-0732">Signal</keyword>
<feature type="chain" id="PRO_5046351123" evidence="3">
    <location>
        <begin position="30"/>
        <end position="335"/>
    </location>
</feature>
<evidence type="ECO:0000256" key="3">
    <source>
        <dbReference type="SAM" id="SignalP"/>
    </source>
</evidence>
<gene>
    <name evidence="4" type="ORF">P2L57_20155</name>
</gene>
<feature type="compositionally biased region" description="Polar residues" evidence="1">
    <location>
        <begin position="269"/>
        <end position="281"/>
    </location>
</feature>
<dbReference type="PROSITE" id="PS51318">
    <property type="entry name" value="TAT"/>
    <property type="match status" value="1"/>
</dbReference>
<feature type="compositionally biased region" description="Low complexity" evidence="1">
    <location>
        <begin position="246"/>
        <end position="258"/>
    </location>
</feature>
<feature type="compositionally biased region" description="Low complexity" evidence="1">
    <location>
        <begin position="283"/>
        <end position="294"/>
    </location>
</feature>
<dbReference type="NCBIfam" id="TIGR01167">
    <property type="entry name" value="LPXTG_anchor"/>
    <property type="match status" value="1"/>
</dbReference>
<comment type="caution">
    <text evidence="4">The sequence shown here is derived from an EMBL/GenBank/DDBJ whole genome shotgun (WGS) entry which is preliminary data.</text>
</comment>